<evidence type="ECO:0000313" key="3">
    <source>
        <dbReference type="Proteomes" id="UP000824782"/>
    </source>
</evidence>
<dbReference type="AlphaFoldDB" id="A0AAV6Z9Z0"/>
<reference evidence="2" key="1">
    <citation type="thesis" date="2020" institute="ProQuest LLC" country="789 East Eisenhower Parkway, Ann Arbor, MI, USA">
        <title>Comparative Genomics and Chromosome Evolution.</title>
        <authorList>
            <person name="Mudd A.B."/>
        </authorList>
    </citation>
    <scope>NUCLEOTIDE SEQUENCE</scope>
    <source>
        <strain evidence="2">237g6f4</strain>
        <tissue evidence="2">Blood</tissue>
    </source>
</reference>
<protein>
    <submittedName>
        <fullName evidence="2">Uncharacterized protein</fullName>
    </submittedName>
</protein>
<evidence type="ECO:0000256" key="1">
    <source>
        <dbReference type="SAM" id="MobiDB-lite"/>
    </source>
</evidence>
<keyword evidence="3" id="KW-1185">Reference proteome</keyword>
<evidence type="ECO:0000313" key="2">
    <source>
        <dbReference type="EMBL" id="KAG8544142.1"/>
    </source>
</evidence>
<sequence>MGVVDISAKSAPLPGGTTAPGASATECANMEEPLTAPGTLQAAHGEGGGTHSYTSCSVLVTHDIGSAE</sequence>
<dbReference type="Proteomes" id="UP000824782">
    <property type="component" value="Unassembled WGS sequence"/>
</dbReference>
<accession>A0AAV6Z9Z0</accession>
<name>A0AAV6Z9Z0_ENGPU</name>
<gene>
    <name evidence="2" type="ORF">GDO81_023013</name>
</gene>
<dbReference type="EMBL" id="WNYA01002529">
    <property type="protein sequence ID" value="KAG8544142.1"/>
    <property type="molecule type" value="Genomic_DNA"/>
</dbReference>
<comment type="caution">
    <text evidence="2">The sequence shown here is derived from an EMBL/GenBank/DDBJ whole genome shotgun (WGS) entry which is preliminary data.</text>
</comment>
<proteinExistence type="predicted"/>
<feature type="region of interest" description="Disordered" evidence="1">
    <location>
        <begin position="1"/>
        <end position="24"/>
    </location>
</feature>
<organism evidence="2 3">
    <name type="scientific">Engystomops pustulosus</name>
    <name type="common">Tungara frog</name>
    <name type="synonym">Physalaemus pustulosus</name>
    <dbReference type="NCBI Taxonomy" id="76066"/>
    <lineage>
        <taxon>Eukaryota</taxon>
        <taxon>Metazoa</taxon>
        <taxon>Chordata</taxon>
        <taxon>Craniata</taxon>
        <taxon>Vertebrata</taxon>
        <taxon>Euteleostomi</taxon>
        <taxon>Amphibia</taxon>
        <taxon>Batrachia</taxon>
        <taxon>Anura</taxon>
        <taxon>Neobatrachia</taxon>
        <taxon>Hyloidea</taxon>
        <taxon>Leptodactylidae</taxon>
        <taxon>Leiuperinae</taxon>
        <taxon>Engystomops</taxon>
    </lineage>
</organism>